<dbReference type="EMBL" id="JARJCM010000649">
    <property type="protein sequence ID" value="KAJ7016019.1"/>
    <property type="molecule type" value="Genomic_DNA"/>
</dbReference>
<protein>
    <submittedName>
        <fullName evidence="2">Uncharacterized protein</fullName>
    </submittedName>
</protein>
<keyword evidence="1" id="KW-0732">Signal</keyword>
<reference evidence="2" key="1">
    <citation type="submission" date="2023-03" db="EMBL/GenBank/DDBJ databases">
        <title>Massive genome expansion in bonnet fungi (Mycena s.s.) driven by repeated elements and novel gene families across ecological guilds.</title>
        <authorList>
            <consortium name="Lawrence Berkeley National Laboratory"/>
            <person name="Harder C.B."/>
            <person name="Miyauchi S."/>
            <person name="Viragh M."/>
            <person name="Kuo A."/>
            <person name="Thoen E."/>
            <person name="Andreopoulos B."/>
            <person name="Lu D."/>
            <person name="Skrede I."/>
            <person name="Drula E."/>
            <person name="Henrissat B."/>
            <person name="Morin E."/>
            <person name="Kohler A."/>
            <person name="Barry K."/>
            <person name="LaButti K."/>
            <person name="Morin E."/>
            <person name="Salamov A."/>
            <person name="Lipzen A."/>
            <person name="Mereny Z."/>
            <person name="Hegedus B."/>
            <person name="Baldrian P."/>
            <person name="Stursova M."/>
            <person name="Weitz H."/>
            <person name="Taylor A."/>
            <person name="Grigoriev I.V."/>
            <person name="Nagy L.G."/>
            <person name="Martin F."/>
            <person name="Kauserud H."/>
        </authorList>
    </citation>
    <scope>NUCLEOTIDE SEQUENCE</scope>
    <source>
        <strain evidence="2">CBHHK200</strain>
    </source>
</reference>
<feature type="signal peptide" evidence="1">
    <location>
        <begin position="1"/>
        <end position="19"/>
    </location>
</feature>
<comment type="caution">
    <text evidence="2">The sequence shown here is derived from an EMBL/GenBank/DDBJ whole genome shotgun (WGS) entry which is preliminary data.</text>
</comment>
<feature type="chain" id="PRO_5041955660" evidence="1">
    <location>
        <begin position="20"/>
        <end position="586"/>
    </location>
</feature>
<proteinExistence type="predicted"/>
<accession>A0AAD6RVW6</accession>
<dbReference type="Proteomes" id="UP001218188">
    <property type="component" value="Unassembled WGS sequence"/>
</dbReference>
<name>A0AAD6RVW6_9AGAR</name>
<organism evidence="2 3">
    <name type="scientific">Mycena alexandri</name>
    <dbReference type="NCBI Taxonomy" id="1745969"/>
    <lineage>
        <taxon>Eukaryota</taxon>
        <taxon>Fungi</taxon>
        <taxon>Dikarya</taxon>
        <taxon>Basidiomycota</taxon>
        <taxon>Agaricomycotina</taxon>
        <taxon>Agaricomycetes</taxon>
        <taxon>Agaricomycetidae</taxon>
        <taxon>Agaricales</taxon>
        <taxon>Marasmiineae</taxon>
        <taxon>Mycenaceae</taxon>
        <taxon>Mycena</taxon>
    </lineage>
</organism>
<keyword evidence="3" id="KW-1185">Reference proteome</keyword>
<dbReference type="AlphaFoldDB" id="A0AAD6RVW6"/>
<sequence>MKAHILQLLLLSTAAFTESLVDQSDEKETPAPCEVRAWVRAEDLSPDHVSRGELRIKASPAECANQVASVALRLQFDEFGEVKYLKKGAVIPEVQASNQTAPAEYPDWMGSDVVLDYQVHDDALSNPELWTVKAEERRAWTTEATLLDNTPDLRIPLLHRSLSPSQPSIIHPSLHDTAVTMAPLHSIRSATWAIATSPLSNLSMGVARMCSQVTPRLCPPRRRGPQPVPFIANQTFADFDCGRDSLAVKERAEQLENCLPEAQRSTFIAEITLEAGNVVQLGQTLKGRVTVRGTNGSTVMSRISIHLLSLSRDHWAQAQAADGGSAEFYDATSSPCYGGGNDWVLNANSTSFDSIFIDTDNQIFLTKLWVHQELNLTKPYIDFELEVPHDMPVDFASYYSHIESSIRIHPHCAVLPGCGQMHAARASVVLDEQILAEDSAKTEEGLWDMYTPIARQAESHYYRAMDLRADIPVVVMSNASANSIAHYLSPGALAPVLRRGAAAKKPVSFPLVDPVFNVEAPANTSARLLQSGTTDPYQRFQQQMNFARRELEIPDPTNEYRLGSFAGVLWRKKVVAEERGLWPLPN</sequence>
<evidence type="ECO:0000256" key="1">
    <source>
        <dbReference type="SAM" id="SignalP"/>
    </source>
</evidence>
<evidence type="ECO:0000313" key="3">
    <source>
        <dbReference type="Proteomes" id="UP001218188"/>
    </source>
</evidence>
<evidence type="ECO:0000313" key="2">
    <source>
        <dbReference type="EMBL" id="KAJ7016019.1"/>
    </source>
</evidence>
<gene>
    <name evidence="2" type="ORF">C8F04DRAFT_622358</name>
</gene>